<dbReference type="CDD" id="cd14279">
    <property type="entry name" value="CUE"/>
    <property type="match status" value="1"/>
</dbReference>
<feature type="compositionally biased region" description="Polar residues" evidence="1">
    <location>
        <begin position="89"/>
        <end position="104"/>
    </location>
</feature>
<feature type="domain" description="CUE" evidence="2">
    <location>
        <begin position="127"/>
        <end position="171"/>
    </location>
</feature>
<dbReference type="PANTHER" id="PTHR16461">
    <property type="entry name" value="TOLL-INTERACTING PROTEIN"/>
    <property type="match status" value="1"/>
</dbReference>
<dbReference type="SUPFAM" id="SSF46934">
    <property type="entry name" value="UBA-like"/>
    <property type="match status" value="1"/>
</dbReference>
<accession>A0A8K0UZQ9</accession>
<dbReference type="EMBL" id="JAEVFJ010000001">
    <property type="protein sequence ID" value="KAH8107782.1"/>
    <property type="molecule type" value="Genomic_DNA"/>
</dbReference>
<dbReference type="AlphaFoldDB" id="A0A8K0UZQ9"/>
<dbReference type="InterPro" id="IPR003892">
    <property type="entry name" value="CUE"/>
</dbReference>
<feature type="region of interest" description="Disordered" evidence="1">
    <location>
        <begin position="1"/>
        <end position="130"/>
    </location>
</feature>
<dbReference type="GO" id="GO:0006511">
    <property type="term" value="P:ubiquitin-dependent protein catabolic process"/>
    <property type="evidence" value="ECO:0007669"/>
    <property type="project" value="TreeGrafter"/>
</dbReference>
<sequence>MTESIPQPFHNNNASGLPGAGTGATTDTPAMVTSSHNPFLSSTTTTSDPQSPPLGSPEHTLPNPFSPEPHSPHNPQQENAVPPLPPRPDQSSHNAMATTATIPTQGEFGQASPPVSGGERHGEEANEPDVPEVANLKAMFPDFDSGVLLSVLQSVNRDQDRAIDVLLGMSDPSYVSAQTPSPSTRDVSDPASALLLDEQLARQLALEDEDEARRARALHRQGEQPPRASGQTWPRRGAGSQPAPGQVQTQGGQSDFQQDLQKTVNQLAESGKRTFSSIVSKVKAKINEMDQTRNTSNQSYSSAQPHSYEQQYNQNYSNAAPVNRHAASEAFANEYYSHPGAPPAAAPPVAGGWTSPSQAPHEVEIRGYDVGDLTSHPTSAQPVSVPPPSVVPAGAGIASSPGSDVPRPPPTGSGSPINAAKLGILPKRPVSLLGSQPPSTQGPPSPPSPRRDTQDDDLDYMENPFEDKRK</sequence>
<feature type="compositionally biased region" description="Polar residues" evidence="1">
    <location>
        <begin position="292"/>
        <end position="317"/>
    </location>
</feature>
<keyword evidence="4" id="KW-1185">Reference proteome</keyword>
<dbReference type="GO" id="GO:0043130">
    <property type="term" value="F:ubiquitin binding"/>
    <property type="evidence" value="ECO:0007669"/>
    <property type="project" value="InterPro"/>
</dbReference>
<proteinExistence type="predicted"/>
<comment type="caution">
    <text evidence="3">The sequence shown here is derived from an EMBL/GenBank/DDBJ whole genome shotgun (WGS) entry which is preliminary data.</text>
</comment>
<dbReference type="PROSITE" id="PS51140">
    <property type="entry name" value="CUE"/>
    <property type="match status" value="1"/>
</dbReference>
<evidence type="ECO:0000256" key="1">
    <source>
        <dbReference type="SAM" id="MobiDB-lite"/>
    </source>
</evidence>
<dbReference type="GO" id="GO:0031624">
    <property type="term" value="F:ubiquitin conjugating enzyme binding"/>
    <property type="evidence" value="ECO:0007669"/>
    <property type="project" value="TreeGrafter"/>
</dbReference>
<feature type="region of interest" description="Disordered" evidence="1">
    <location>
        <begin position="207"/>
        <end position="256"/>
    </location>
</feature>
<organism evidence="3 4">
    <name type="scientific">Cristinia sonorae</name>
    <dbReference type="NCBI Taxonomy" id="1940300"/>
    <lineage>
        <taxon>Eukaryota</taxon>
        <taxon>Fungi</taxon>
        <taxon>Dikarya</taxon>
        <taxon>Basidiomycota</taxon>
        <taxon>Agaricomycotina</taxon>
        <taxon>Agaricomycetes</taxon>
        <taxon>Agaricomycetidae</taxon>
        <taxon>Agaricales</taxon>
        <taxon>Pleurotineae</taxon>
        <taxon>Stephanosporaceae</taxon>
        <taxon>Cristinia</taxon>
    </lineage>
</organism>
<dbReference type="Pfam" id="PF02845">
    <property type="entry name" value="CUE"/>
    <property type="match status" value="1"/>
</dbReference>
<feature type="region of interest" description="Disordered" evidence="1">
    <location>
        <begin position="286"/>
        <end position="317"/>
    </location>
</feature>
<dbReference type="GO" id="GO:0005737">
    <property type="term" value="C:cytoplasm"/>
    <property type="evidence" value="ECO:0007669"/>
    <property type="project" value="TreeGrafter"/>
</dbReference>
<dbReference type="PANTHER" id="PTHR16461:SF5">
    <property type="entry name" value="TOLL-INTERACTING PROTEIN"/>
    <property type="match status" value="1"/>
</dbReference>
<reference evidence="3" key="1">
    <citation type="journal article" date="2021" name="New Phytol.">
        <title>Evolutionary innovations through gain and loss of genes in the ectomycorrhizal Boletales.</title>
        <authorList>
            <person name="Wu G."/>
            <person name="Miyauchi S."/>
            <person name="Morin E."/>
            <person name="Kuo A."/>
            <person name="Drula E."/>
            <person name="Varga T."/>
            <person name="Kohler A."/>
            <person name="Feng B."/>
            <person name="Cao Y."/>
            <person name="Lipzen A."/>
            <person name="Daum C."/>
            <person name="Hundley H."/>
            <person name="Pangilinan J."/>
            <person name="Johnson J."/>
            <person name="Barry K."/>
            <person name="LaButti K."/>
            <person name="Ng V."/>
            <person name="Ahrendt S."/>
            <person name="Min B."/>
            <person name="Choi I.G."/>
            <person name="Park H."/>
            <person name="Plett J.M."/>
            <person name="Magnuson J."/>
            <person name="Spatafora J.W."/>
            <person name="Nagy L.G."/>
            <person name="Henrissat B."/>
            <person name="Grigoriev I.V."/>
            <person name="Yang Z.L."/>
            <person name="Xu J."/>
            <person name="Martin F.M."/>
        </authorList>
    </citation>
    <scope>NUCLEOTIDE SEQUENCE</scope>
    <source>
        <strain evidence="3">KKN 215</strain>
    </source>
</reference>
<feature type="compositionally biased region" description="Polar residues" evidence="1">
    <location>
        <begin position="246"/>
        <end position="256"/>
    </location>
</feature>
<evidence type="ECO:0000313" key="4">
    <source>
        <dbReference type="Proteomes" id="UP000813824"/>
    </source>
</evidence>
<feature type="compositionally biased region" description="Polar residues" evidence="1">
    <location>
        <begin position="31"/>
        <end position="40"/>
    </location>
</feature>
<dbReference type="OrthoDB" id="9942608at2759"/>
<feature type="compositionally biased region" description="Polar residues" evidence="1">
    <location>
        <begin position="1"/>
        <end position="13"/>
    </location>
</feature>
<dbReference type="Proteomes" id="UP000813824">
    <property type="component" value="Unassembled WGS sequence"/>
</dbReference>
<feature type="region of interest" description="Disordered" evidence="1">
    <location>
        <begin position="335"/>
        <end position="470"/>
    </location>
</feature>
<dbReference type="Gene3D" id="1.10.8.10">
    <property type="entry name" value="DNA helicase RuvA subunit, C-terminal domain"/>
    <property type="match status" value="1"/>
</dbReference>
<dbReference type="SMART" id="SM00546">
    <property type="entry name" value="CUE"/>
    <property type="match status" value="1"/>
</dbReference>
<name>A0A8K0UZQ9_9AGAR</name>
<evidence type="ECO:0000259" key="2">
    <source>
        <dbReference type="PROSITE" id="PS51140"/>
    </source>
</evidence>
<protein>
    <recommendedName>
        <fullName evidence="2">CUE domain-containing protein</fullName>
    </recommendedName>
</protein>
<gene>
    <name evidence="3" type="ORF">BXZ70DRAFT_912606</name>
</gene>
<evidence type="ECO:0000313" key="3">
    <source>
        <dbReference type="EMBL" id="KAH8107782.1"/>
    </source>
</evidence>
<dbReference type="InterPro" id="IPR009060">
    <property type="entry name" value="UBA-like_sf"/>
</dbReference>